<evidence type="ECO:0000256" key="2">
    <source>
        <dbReference type="ARBA" id="ARBA00020112"/>
    </source>
</evidence>
<dbReference type="InterPro" id="IPR036707">
    <property type="entry name" value="MinE_sf"/>
</dbReference>
<dbReference type="Gene3D" id="3.30.1070.10">
    <property type="entry name" value="Cell division topological specificity factor MinE"/>
    <property type="match status" value="1"/>
</dbReference>
<dbReference type="InterPro" id="IPR005527">
    <property type="entry name" value="MinE"/>
</dbReference>
<dbReference type="Pfam" id="PF03776">
    <property type="entry name" value="MinE"/>
    <property type="match status" value="1"/>
</dbReference>
<keyword evidence="4" id="KW-0131">Cell cycle</keyword>
<comment type="function">
    <text evidence="3 4">Prevents the cell division inhibition by proteins MinC and MinD at internal division sites while permitting inhibition at polar sites. This ensures cell division at the proper site by restricting the formation of a division septum at the midpoint of the long axis of the cell.</text>
</comment>
<evidence type="ECO:0000256" key="3">
    <source>
        <dbReference type="ARBA" id="ARBA00025265"/>
    </source>
</evidence>
<dbReference type="RefSeq" id="WP_224314045.1">
    <property type="nucleotide sequence ID" value="NZ_JAIRBM010000010.1"/>
</dbReference>
<dbReference type="NCBIfam" id="TIGR01215">
    <property type="entry name" value="minE"/>
    <property type="match status" value="1"/>
</dbReference>
<comment type="similarity">
    <text evidence="1 4">Belongs to the MinE family.</text>
</comment>
<comment type="caution">
    <text evidence="5">The sequence shown here is derived from an EMBL/GenBank/DDBJ whole genome shotgun (WGS) entry which is preliminary data.</text>
</comment>
<dbReference type="EMBL" id="JAIRBM010000010">
    <property type="protein sequence ID" value="MBZ6077547.1"/>
    <property type="molecule type" value="Genomic_DNA"/>
</dbReference>
<dbReference type="NCBIfam" id="NF001422">
    <property type="entry name" value="PRK00296.1"/>
    <property type="match status" value="1"/>
</dbReference>
<proteinExistence type="inferred from homology"/>
<keyword evidence="6" id="KW-1185">Reference proteome</keyword>
<dbReference type="GO" id="GO:0051301">
    <property type="term" value="P:cell division"/>
    <property type="evidence" value="ECO:0007669"/>
    <property type="project" value="UniProtKB-KW"/>
</dbReference>
<dbReference type="HAMAP" id="MF_00262">
    <property type="entry name" value="MinE"/>
    <property type="match status" value="1"/>
</dbReference>
<accession>A0ABS7VRH0</accession>
<dbReference type="Proteomes" id="UP000704176">
    <property type="component" value="Unassembled WGS sequence"/>
</dbReference>
<organism evidence="5 6">
    <name type="scientific">Microvirga puerhi</name>
    <dbReference type="NCBI Taxonomy" id="2876078"/>
    <lineage>
        <taxon>Bacteria</taxon>
        <taxon>Pseudomonadati</taxon>
        <taxon>Pseudomonadota</taxon>
        <taxon>Alphaproteobacteria</taxon>
        <taxon>Hyphomicrobiales</taxon>
        <taxon>Methylobacteriaceae</taxon>
        <taxon>Microvirga</taxon>
    </lineage>
</organism>
<evidence type="ECO:0000256" key="1">
    <source>
        <dbReference type="ARBA" id="ARBA00008168"/>
    </source>
</evidence>
<reference evidence="5 6" key="1">
    <citation type="submission" date="2021-09" db="EMBL/GenBank/DDBJ databases">
        <title>The complete genome sequence of a new microorganism.</title>
        <authorList>
            <person name="Zi Z."/>
        </authorList>
    </citation>
    <scope>NUCLEOTIDE SEQUENCE [LARGE SCALE GENOMIC DNA]</scope>
    <source>
        <strain evidence="5 6">WGZ8</strain>
    </source>
</reference>
<evidence type="ECO:0000313" key="6">
    <source>
        <dbReference type="Proteomes" id="UP000704176"/>
    </source>
</evidence>
<dbReference type="SUPFAM" id="SSF55229">
    <property type="entry name" value="Cell division protein MinE topological specificity domain"/>
    <property type="match status" value="1"/>
</dbReference>
<sequence length="87" mass="9595">MNLMSFFQRRTSAPVARERLQILLAHERGVLGGKSDLVAVLREEILAVVRRHVTIEQEGVQIKMNRGSDMSTLEIEVEIPAPASAGA</sequence>
<evidence type="ECO:0000256" key="4">
    <source>
        <dbReference type="HAMAP-Rule" id="MF_00262"/>
    </source>
</evidence>
<evidence type="ECO:0000313" key="5">
    <source>
        <dbReference type="EMBL" id="MBZ6077547.1"/>
    </source>
</evidence>
<keyword evidence="4 5" id="KW-0132">Cell division</keyword>
<protein>
    <recommendedName>
        <fullName evidence="2 4">Cell division topological specificity factor</fullName>
    </recommendedName>
</protein>
<gene>
    <name evidence="4 5" type="primary">minE</name>
    <name evidence="5" type="ORF">K9B37_14805</name>
</gene>
<name>A0ABS7VRH0_9HYPH</name>